<dbReference type="EMBL" id="VSSQ01037144">
    <property type="protein sequence ID" value="MPM89761.1"/>
    <property type="molecule type" value="Genomic_DNA"/>
</dbReference>
<dbReference type="AlphaFoldDB" id="A0A645DKI8"/>
<protein>
    <submittedName>
        <fullName evidence="1">Uncharacterized protein</fullName>
    </submittedName>
</protein>
<reference evidence="1" key="1">
    <citation type="submission" date="2019-08" db="EMBL/GenBank/DDBJ databases">
        <authorList>
            <person name="Kucharzyk K."/>
            <person name="Murdoch R.W."/>
            <person name="Higgins S."/>
            <person name="Loffler F."/>
        </authorList>
    </citation>
    <scope>NUCLEOTIDE SEQUENCE</scope>
</reference>
<organism evidence="1">
    <name type="scientific">bioreactor metagenome</name>
    <dbReference type="NCBI Taxonomy" id="1076179"/>
    <lineage>
        <taxon>unclassified sequences</taxon>
        <taxon>metagenomes</taxon>
        <taxon>ecological metagenomes</taxon>
    </lineage>
</organism>
<accession>A0A645DKI8</accession>
<sequence>MMDAKVLILDLYYRVKNITGKITDWSNVHDCQGACGMNVLNGFVLGKEGRAEIESILAGGYNIQRLHIRVLVKEFK</sequence>
<evidence type="ECO:0000313" key="1">
    <source>
        <dbReference type="EMBL" id="MPM89761.1"/>
    </source>
</evidence>
<proteinExistence type="predicted"/>
<name>A0A645DKI8_9ZZZZ</name>
<gene>
    <name evidence="1" type="ORF">SDC9_136873</name>
</gene>
<comment type="caution">
    <text evidence="1">The sequence shown here is derived from an EMBL/GenBank/DDBJ whole genome shotgun (WGS) entry which is preliminary data.</text>
</comment>